<feature type="compositionally biased region" description="Polar residues" evidence="1">
    <location>
        <begin position="402"/>
        <end position="416"/>
    </location>
</feature>
<accession>A0A8H7RS44</accession>
<gene>
    <name evidence="2" type="ORF">INT45_003781</name>
</gene>
<organism evidence="2 3">
    <name type="scientific">Circinella minor</name>
    <dbReference type="NCBI Taxonomy" id="1195481"/>
    <lineage>
        <taxon>Eukaryota</taxon>
        <taxon>Fungi</taxon>
        <taxon>Fungi incertae sedis</taxon>
        <taxon>Mucoromycota</taxon>
        <taxon>Mucoromycotina</taxon>
        <taxon>Mucoromycetes</taxon>
        <taxon>Mucorales</taxon>
        <taxon>Lichtheimiaceae</taxon>
        <taxon>Circinella</taxon>
    </lineage>
</organism>
<evidence type="ECO:0000313" key="3">
    <source>
        <dbReference type="Proteomes" id="UP000646827"/>
    </source>
</evidence>
<feature type="compositionally biased region" description="Polar residues" evidence="1">
    <location>
        <begin position="433"/>
        <end position="442"/>
    </location>
</feature>
<reference evidence="2 3" key="1">
    <citation type="submission" date="2020-12" db="EMBL/GenBank/DDBJ databases">
        <title>Metabolic potential, ecology and presence of endohyphal bacteria is reflected in genomic diversity of Mucoromycotina.</title>
        <authorList>
            <person name="Muszewska A."/>
            <person name="Okrasinska A."/>
            <person name="Steczkiewicz K."/>
            <person name="Drgas O."/>
            <person name="Orlowska M."/>
            <person name="Perlinska-Lenart U."/>
            <person name="Aleksandrzak-Piekarczyk T."/>
            <person name="Szatraj K."/>
            <person name="Zielenkiewicz U."/>
            <person name="Pilsyk S."/>
            <person name="Malc E."/>
            <person name="Mieczkowski P."/>
            <person name="Kruszewska J.S."/>
            <person name="Biernat P."/>
            <person name="Pawlowska J."/>
        </authorList>
    </citation>
    <scope>NUCLEOTIDE SEQUENCE [LARGE SCALE GENOMIC DNA]</scope>
    <source>
        <strain evidence="2 3">CBS 142.35</strain>
    </source>
</reference>
<evidence type="ECO:0000256" key="1">
    <source>
        <dbReference type="SAM" id="MobiDB-lite"/>
    </source>
</evidence>
<sequence>MADEPSPTITEEEGIYPGYQVPAPDSQPAIWQEICLLAEPLNKHCLKSIKAATAMAPVANQAIREVIDREKDDVVSVSSSEVSLTKNDVSSESIELSPGSKYKITYPVEVLSVQKMKKEEQVLKQKWYHPITVENRSVLLKATKKKSIQENNDESNKYHSLYGPWIHTDRLHPIYTKPTISAEPWYDSTAGHATEYRYMNAAKCRSLIFVLFDNSDRVLGDRCVVLDGDWLRPTIPPYVSLWCNKVVELRQRKNLDVWDLQSTRNTNFAVFHHVSDYEFDLFVVEAKRPGSSISDLYKLVGMMKNMLNELVKLGVREPCVCGLIVEGYLCRTHRMNIKAKHIYAMVQLSDFRLPNKPFEISCLGITMQNLWQIKSVLEIIVDMNKDINKCIERRKAHKSSSKRVASNRVIQGSDGNFQKEKKRVIDKQDKNGNTRNNGGSKK</sequence>
<comment type="caution">
    <text evidence="2">The sequence shown here is derived from an EMBL/GenBank/DDBJ whole genome shotgun (WGS) entry which is preliminary data.</text>
</comment>
<name>A0A8H7RS44_9FUNG</name>
<keyword evidence="3" id="KW-1185">Reference proteome</keyword>
<dbReference type="Proteomes" id="UP000646827">
    <property type="component" value="Unassembled WGS sequence"/>
</dbReference>
<evidence type="ECO:0000313" key="2">
    <source>
        <dbReference type="EMBL" id="KAG2215680.1"/>
    </source>
</evidence>
<feature type="compositionally biased region" description="Basic and acidic residues" evidence="1">
    <location>
        <begin position="417"/>
        <end position="432"/>
    </location>
</feature>
<dbReference type="OrthoDB" id="2288195at2759"/>
<proteinExistence type="predicted"/>
<dbReference type="AlphaFoldDB" id="A0A8H7RS44"/>
<feature type="region of interest" description="Disordered" evidence="1">
    <location>
        <begin position="398"/>
        <end position="442"/>
    </location>
</feature>
<dbReference type="EMBL" id="JAEPRB010000494">
    <property type="protein sequence ID" value="KAG2215680.1"/>
    <property type="molecule type" value="Genomic_DNA"/>
</dbReference>
<protein>
    <submittedName>
        <fullName evidence="2">Uncharacterized protein</fullName>
    </submittedName>
</protein>